<protein>
    <submittedName>
        <fullName evidence="1">Putative secreted protein</fullName>
    </submittedName>
</protein>
<accession>A0A6B0UP53</accession>
<sequence>MLALLSHPLQFLLSFLLLFLKSNYAFQLSVFLLKLLLEEGVAPGEVIHLLLLVPHGLLSEAYPLPEGLLLLLQHLPDPLLGLPRPPLPQQLKLLLRGQLVLGEVQQFLPQSAGSRRGLVVS</sequence>
<name>A0A6B0UP53_IXORI</name>
<proteinExistence type="predicted"/>
<dbReference type="AlphaFoldDB" id="A0A6B0UP53"/>
<dbReference type="EMBL" id="GIFC01009208">
    <property type="protein sequence ID" value="MXU91291.1"/>
    <property type="molecule type" value="Transcribed_RNA"/>
</dbReference>
<reference evidence="1" key="1">
    <citation type="submission" date="2019-12" db="EMBL/GenBank/DDBJ databases">
        <title>An insight into the sialome of adult female Ixodes ricinus ticks feeding for 6 days.</title>
        <authorList>
            <person name="Perner J."/>
            <person name="Ribeiro J.M.C."/>
        </authorList>
    </citation>
    <scope>NUCLEOTIDE SEQUENCE</scope>
    <source>
        <strain evidence="1">Semi-engorged</strain>
        <tissue evidence="1">Salivary glands</tissue>
    </source>
</reference>
<evidence type="ECO:0000313" key="1">
    <source>
        <dbReference type="EMBL" id="MXU91291.1"/>
    </source>
</evidence>
<organism evidence="1">
    <name type="scientific">Ixodes ricinus</name>
    <name type="common">Common tick</name>
    <name type="synonym">Acarus ricinus</name>
    <dbReference type="NCBI Taxonomy" id="34613"/>
    <lineage>
        <taxon>Eukaryota</taxon>
        <taxon>Metazoa</taxon>
        <taxon>Ecdysozoa</taxon>
        <taxon>Arthropoda</taxon>
        <taxon>Chelicerata</taxon>
        <taxon>Arachnida</taxon>
        <taxon>Acari</taxon>
        <taxon>Parasitiformes</taxon>
        <taxon>Ixodida</taxon>
        <taxon>Ixodoidea</taxon>
        <taxon>Ixodidae</taxon>
        <taxon>Ixodinae</taxon>
        <taxon>Ixodes</taxon>
    </lineage>
</organism>